<evidence type="ECO:0000313" key="3">
    <source>
        <dbReference type="Proteomes" id="UP001218218"/>
    </source>
</evidence>
<name>A0AAD7A819_9AGAR</name>
<reference evidence="2" key="1">
    <citation type="submission" date="2023-03" db="EMBL/GenBank/DDBJ databases">
        <title>Massive genome expansion in bonnet fungi (Mycena s.s.) driven by repeated elements and novel gene families across ecological guilds.</title>
        <authorList>
            <consortium name="Lawrence Berkeley National Laboratory"/>
            <person name="Harder C.B."/>
            <person name="Miyauchi S."/>
            <person name="Viragh M."/>
            <person name="Kuo A."/>
            <person name="Thoen E."/>
            <person name="Andreopoulos B."/>
            <person name="Lu D."/>
            <person name="Skrede I."/>
            <person name="Drula E."/>
            <person name="Henrissat B."/>
            <person name="Morin E."/>
            <person name="Kohler A."/>
            <person name="Barry K."/>
            <person name="LaButti K."/>
            <person name="Morin E."/>
            <person name="Salamov A."/>
            <person name="Lipzen A."/>
            <person name="Mereny Z."/>
            <person name="Hegedus B."/>
            <person name="Baldrian P."/>
            <person name="Stursova M."/>
            <person name="Weitz H."/>
            <person name="Taylor A."/>
            <person name="Grigoriev I.V."/>
            <person name="Nagy L.G."/>
            <person name="Martin F."/>
            <person name="Kauserud H."/>
        </authorList>
    </citation>
    <scope>NUCLEOTIDE SEQUENCE</scope>
    <source>
        <strain evidence="2">CBHHK002</strain>
    </source>
</reference>
<accession>A0AAD7A819</accession>
<proteinExistence type="predicted"/>
<feature type="compositionally biased region" description="Polar residues" evidence="1">
    <location>
        <begin position="10"/>
        <end position="20"/>
    </location>
</feature>
<dbReference type="EMBL" id="JARIHO010000012">
    <property type="protein sequence ID" value="KAJ7351941.1"/>
    <property type="molecule type" value="Genomic_DNA"/>
</dbReference>
<gene>
    <name evidence="2" type="ORF">DFH08DRAFT_956763</name>
</gene>
<protein>
    <submittedName>
        <fullName evidence="2">Uncharacterized protein</fullName>
    </submittedName>
</protein>
<feature type="compositionally biased region" description="Basic and acidic residues" evidence="1">
    <location>
        <begin position="64"/>
        <end position="80"/>
    </location>
</feature>
<dbReference type="AlphaFoldDB" id="A0AAD7A819"/>
<feature type="region of interest" description="Disordered" evidence="1">
    <location>
        <begin position="1"/>
        <end position="20"/>
    </location>
</feature>
<dbReference type="Gene3D" id="3.60.130.30">
    <property type="match status" value="1"/>
</dbReference>
<feature type="region of interest" description="Disordered" evidence="1">
    <location>
        <begin position="64"/>
        <end position="98"/>
    </location>
</feature>
<keyword evidence="3" id="KW-1185">Reference proteome</keyword>
<organism evidence="2 3">
    <name type="scientific">Mycena albidolilacea</name>
    <dbReference type="NCBI Taxonomy" id="1033008"/>
    <lineage>
        <taxon>Eukaryota</taxon>
        <taxon>Fungi</taxon>
        <taxon>Dikarya</taxon>
        <taxon>Basidiomycota</taxon>
        <taxon>Agaricomycotina</taxon>
        <taxon>Agaricomycetes</taxon>
        <taxon>Agaricomycetidae</taxon>
        <taxon>Agaricales</taxon>
        <taxon>Marasmiineae</taxon>
        <taxon>Mycenaceae</taxon>
        <taxon>Mycena</taxon>
    </lineage>
</organism>
<sequence>MSQKPAYLPSSPNDSPIKNTMTSCAGTLRSGKEFSPHGPIILHNFDILQHQVAHAAKNNITKNALDDHPVSVPSRRERTAAWHLAPRSRSESPRRSARLAPPVNTLIDRAARTRAVHRANEQIRSGTLLKLVVHKHITNAHPISIHTTPDDYPVTSTGWSGIRNANPSIEPREYTIAELVRDHGMTVLPWDGCLPRPLVNKENRVIAVLGGRPNDDKYLRLTQDAAAKIEKARMQLNFRPEQQSGRRGDFCSASVGPSFGGGQQIPGNLVVSRAISDVFQYLFAMECFFRIAGFVNGLFRAWNPSVHLHYVTVLDILTREYPDLRRNFKRRFSAFAAATINFGPSTVTLPHIDTLNLAWAGGHLVLWDLRLIIRFPPGSTILIPSALLCHFNIGIGPDEHRYSFTQYSAAGLFRWVDNGFRTERTVEEEIQGDSGAQAERAQARSTRWEMGINSFRRLNGTGGSGSRTV</sequence>
<comment type="caution">
    <text evidence="2">The sequence shown here is derived from an EMBL/GenBank/DDBJ whole genome shotgun (WGS) entry which is preliminary data.</text>
</comment>
<evidence type="ECO:0000313" key="2">
    <source>
        <dbReference type="EMBL" id="KAJ7351941.1"/>
    </source>
</evidence>
<evidence type="ECO:0000256" key="1">
    <source>
        <dbReference type="SAM" id="MobiDB-lite"/>
    </source>
</evidence>
<dbReference type="Proteomes" id="UP001218218">
    <property type="component" value="Unassembled WGS sequence"/>
</dbReference>